<dbReference type="InterPro" id="IPR044246">
    <property type="entry name" value="ZFP3-like"/>
</dbReference>
<evidence type="ECO:0000313" key="9">
    <source>
        <dbReference type="Proteomes" id="UP000091857"/>
    </source>
</evidence>
<name>A0A251JFT3_MANES</name>
<evidence type="ECO:0000259" key="7">
    <source>
        <dbReference type="PROSITE" id="PS50157"/>
    </source>
</evidence>
<dbReference type="OrthoDB" id="1915958at2759"/>
<organism evidence="8 9">
    <name type="scientific">Manihot esculenta</name>
    <name type="common">Cassava</name>
    <name type="synonym">Jatropha manihot</name>
    <dbReference type="NCBI Taxonomy" id="3983"/>
    <lineage>
        <taxon>Eukaryota</taxon>
        <taxon>Viridiplantae</taxon>
        <taxon>Streptophyta</taxon>
        <taxon>Embryophyta</taxon>
        <taxon>Tracheophyta</taxon>
        <taxon>Spermatophyta</taxon>
        <taxon>Magnoliopsida</taxon>
        <taxon>eudicotyledons</taxon>
        <taxon>Gunneridae</taxon>
        <taxon>Pentapetalae</taxon>
        <taxon>rosids</taxon>
        <taxon>fabids</taxon>
        <taxon>Malpighiales</taxon>
        <taxon>Euphorbiaceae</taxon>
        <taxon>Crotonoideae</taxon>
        <taxon>Manihoteae</taxon>
        <taxon>Manihot</taxon>
    </lineage>
</organism>
<dbReference type="AlphaFoldDB" id="A0A251JFT3"/>
<dbReference type="InterPro" id="IPR036236">
    <property type="entry name" value="Znf_C2H2_sf"/>
</dbReference>
<dbReference type="GO" id="GO:0005634">
    <property type="term" value="C:nucleus"/>
    <property type="evidence" value="ECO:0007669"/>
    <property type="project" value="UniProtKB-SubCell"/>
</dbReference>
<dbReference type="InterPro" id="IPR013087">
    <property type="entry name" value="Znf_C2H2_type"/>
</dbReference>
<accession>A0A251JFT3</accession>
<dbReference type="PANTHER" id="PTHR47287">
    <property type="entry name" value="C2H2 AND C2HC ZINC FINGERS SUPERFAMILY PROTEIN"/>
    <property type="match status" value="1"/>
</dbReference>
<feature type="domain" description="C2H2-type" evidence="7">
    <location>
        <begin position="22"/>
        <end position="49"/>
    </location>
</feature>
<keyword evidence="2" id="KW-0479">Metal-binding</keyword>
<evidence type="ECO:0000256" key="4">
    <source>
        <dbReference type="ARBA" id="ARBA00022833"/>
    </source>
</evidence>
<evidence type="ECO:0000256" key="6">
    <source>
        <dbReference type="PROSITE-ProRule" id="PRU00042"/>
    </source>
</evidence>
<gene>
    <name evidence="8" type="ORF">MANES_13G044000</name>
</gene>
<dbReference type="GO" id="GO:0009788">
    <property type="term" value="P:negative regulation of abscisic acid-activated signaling pathway"/>
    <property type="evidence" value="ECO:0007669"/>
    <property type="project" value="InterPro"/>
</dbReference>
<proteinExistence type="predicted"/>
<evidence type="ECO:0000256" key="3">
    <source>
        <dbReference type="ARBA" id="ARBA00022771"/>
    </source>
</evidence>
<dbReference type="PANTHER" id="PTHR47287:SF15">
    <property type="entry name" value="ZINC FINGER PROTEIN 3-LIKE"/>
    <property type="match status" value="1"/>
</dbReference>
<evidence type="ECO:0000256" key="2">
    <source>
        <dbReference type="ARBA" id="ARBA00022723"/>
    </source>
</evidence>
<evidence type="ECO:0000256" key="5">
    <source>
        <dbReference type="ARBA" id="ARBA00023242"/>
    </source>
</evidence>
<dbReference type="OMA" id="HAANFCH"/>
<evidence type="ECO:0000256" key="1">
    <source>
        <dbReference type="ARBA" id="ARBA00004123"/>
    </source>
</evidence>
<dbReference type="Gene3D" id="3.30.160.60">
    <property type="entry name" value="Classic Zinc Finger"/>
    <property type="match status" value="1"/>
</dbReference>
<keyword evidence="5" id="KW-0539">Nucleus</keyword>
<dbReference type="PROSITE" id="PS00028">
    <property type="entry name" value="ZINC_FINGER_C2H2_1"/>
    <property type="match status" value="1"/>
</dbReference>
<dbReference type="EMBL" id="CM004399">
    <property type="protein sequence ID" value="OAY32760.1"/>
    <property type="molecule type" value="Genomic_DNA"/>
</dbReference>
<dbReference type="Gramene" id="Manes.13G044000.1.v8.1">
    <property type="protein sequence ID" value="Manes.13G044000.1.v8.1.CDS.1"/>
    <property type="gene ID" value="Manes.13G044000.v8.1"/>
</dbReference>
<comment type="subcellular location">
    <subcellularLocation>
        <location evidence="1">Nucleus</location>
    </subcellularLocation>
</comment>
<keyword evidence="3 6" id="KW-0863">Zinc-finger</keyword>
<dbReference type="EMBL" id="CM004399">
    <property type="protein sequence ID" value="OAY32761.1"/>
    <property type="molecule type" value="Genomic_DNA"/>
</dbReference>
<evidence type="ECO:0000313" key="8">
    <source>
        <dbReference type="EMBL" id="OAY32760.1"/>
    </source>
</evidence>
<keyword evidence="4" id="KW-0862">Zinc</keyword>
<protein>
    <recommendedName>
        <fullName evidence="7">C2H2-type domain-containing protein</fullName>
    </recommendedName>
</protein>
<keyword evidence="9" id="KW-1185">Reference proteome</keyword>
<dbReference type="Proteomes" id="UP000091857">
    <property type="component" value="Chromosome 13"/>
</dbReference>
<dbReference type="PROSITE" id="PS50157">
    <property type="entry name" value="ZINC_FINGER_C2H2_2"/>
    <property type="match status" value="1"/>
</dbReference>
<dbReference type="STRING" id="3983.A0A251JFT3"/>
<dbReference type="GO" id="GO:0008270">
    <property type="term" value="F:zinc ion binding"/>
    <property type="evidence" value="ECO:0007669"/>
    <property type="project" value="UniProtKB-KW"/>
</dbReference>
<sequence>MEIEVKISQTNVEEDSSRARVFPCLFCSRKFYSSQALGGHQNAHKKERSAARKVKKVSEYAPQPPLPLPVVFAPTHHHLGLLHPSIYITARAATLQCYPTHQFTDGFGSNGAPRFDDGLFYGGHYCSSHISRYHKCEEGEQSFLNSQRSMRFDSLHGGAESSQYPALIVNNARRYVGSNGNKDQSLDLSLHL</sequence>
<dbReference type="SUPFAM" id="SSF57667">
    <property type="entry name" value="beta-beta-alpha zinc fingers"/>
    <property type="match status" value="1"/>
</dbReference>
<reference evidence="8 9" key="1">
    <citation type="submission" date="2016-02" db="EMBL/GenBank/DDBJ databases">
        <title>WGS assembly of Manihot esculenta.</title>
        <authorList>
            <person name="Bredeson J.V."/>
            <person name="Prochnik S.E."/>
            <person name="Lyons J.B."/>
            <person name="Schmutz J."/>
            <person name="Grimwood J."/>
            <person name="Vrebalov J."/>
            <person name="Bart R.S."/>
            <person name="Amuge T."/>
            <person name="Ferguson M.E."/>
            <person name="Green R."/>
            <person name="Putnam N."/>
            <person name="Stites J."/>
            <person name="Rounsley S."/>
            <person name="Rokhsar D.S."/>
        </authorList>
    </citation>
    <scope>NUCLEOTIDE SEQUENCE [LARGE SCALE GENOMIC DNA]</scope>
    <source>
        <strain evidence="9">cv. AM560-2</strain>
        <tissue evidence="8">Leaf</tissue>
    </source>
</reference>